<dbReference type="Proteomes" id="UP000027466">
    <property type="component" value="Unassembled WGS sequence"/>
</dbReference>
<feature type="transmembrane region" description="Helical" evidence="1">
    <location>
        <begin position="255"/>
        <end position="279"/>
    </location>
</feature>
<dbReference type="AlphaFoldDB" id="A0A069PI89"/>
<comment type="caution">
    <text evidence="2">The sequence shown here is derived from an EMBL/GenBank/DDBJ whole genome shotgun (WGS) entry which is preliminary data.</text>
</comment>
<sequence length="328" mass="36982">MAFLTLSALIMSALGLGDRTYLLDQDNYVQYFRDTNIYWFTNLWDGSLTGTIFVIRMVTEELGWRAWVLALNTLGCSPEGGVRITVLALNALMIYALSKTRWPLISLVLWAVIPDALATVGLFQIRQGFAFAIAMYFAFARKQPVRGAALASLVHTTFAYPAIFLIIARLCVKRSQLLNLLSVSAAATTMAVLSSLLFNIFGGRRLVEYDQQENYTLNYLIALVIFTLIPYLIVRTRDERTEDPVSASVTRQISTMYAGILVFLIVSFFVYPFGMARIGYYSTLMIPFLLPSIRVKNKLVLWLITGIVLVIGYDVFKKYSSGLYSYFL</sequence>
<keyword evidence="3" id="KW-1185">Reference proteome</keyword>
<feature type="transmembrane region" description="Helical" evidence="1">
    <location>
        <begin position="299"/>
        <end position="316"/>
    </location>
</feature>
<feature type="transmembrane region" description="Helical" evidence="1">
    <location>
        <begin position="104"/>
        <end position="125"/>
    </location>
</feature>
<name>A0A069PI89_9BURK</name>
<feature type="transmembrane region" description="Helical" evidence="1">
    <location>
        <begin position="215"/>
        <end position="234"/>
    </location>
</feature>
<accession>A0A069PI89</accession>
<feature type="transmembrane region" description="Helical" evidence="1">
    <location>
        <begin position="180"/>
        <end position="203"/>
    </location>
</feature>
<protein>
    <recommendedName>
        <fullName evidence="4">EpsG family protein</fullName>
    </recommendedName>
</protein>
<organism evidence="2 3">
    <name type="scientific">Caballeronia glathei</name>
    <dbReference type="NCBI Taxonomy" id="60547"/>
    <lineage>
        <taxon>Bacteria</taxon>
        <taxon>Pseudomonadati</taxon>
        <taxon>Pseudomonadota</taxon>
        <taxon>Betaproteobacteria</taxon>
        <taxon>Burkholderiales</taxon>
        <taxon>Burkholderiaceae</taxon>
        <taxon>Caballeronia</taxon>
    </lineage>
</organism>
<gene>
    <name evidence="2" type="ORF">BG61_25560</name>
</gene>
<feature type="transmembrane region" description="Helical" evidence="1">
    <location>
        <begin position="145"/>
        <end position="168"/>
    </location>
</feature>
<keyword evidence="1" id="KW-1133">Transmembrane helix</keyword>
<evidence type="ECO:0000313" key="2">
    <source>
        <dbReference type="EMBL" id="KDR40448.1"/>
    </source>
</evidence>
<evidence type="ECO:0008006" key="4">
    <source>
        <dbReference type="Google" id="ProtNLM"/>
    </source>
</evidence>
<keyword evidence="1" id="KW-0812">Transmembrane</keyword>
<dbReference type="EMBL" id="JFHC01000040">
    <property type="protein sequence ID" value="KDR40448.1"/>
    <property type="molecule type" value="Genomic_DNA"/>
</dbReference>
<evidence type="ECO:0000313" key="3">
    <source>
        <dbReference type="Proteomes" id="UP000027466"/>
    </source>
</evidence>
<proteinExistence type="predicted"/>
<reference evidence="2 3" key="1">
    <citation type="submission" date="2014-03" db="EMBL/GenBank/DDBJ databases">
        <title>Draft Genome Sequences of Four Burkholderia Strains.</title>
        <authorList>
            <person name="Liu X.Y."/>
            <person name="Li C.X."/>
            <person name="Xu J.H."/>
        </authorList>
    </citation>
    <scope>NUCLEOTIDE SEQUENCE [LARGE SCALE GENOMIC DNA]</scope>
    <source>
        <strain evidence="2 3">DSM 50014</strain>
    </source>
</reference>
<evidence type="ECO:0000256" key="1">
    <source>
        <dbReference type="SAM" id="Phobius"/>
    </source>
</evidence>
<keyword evidence="1" id="KW-0472">Membrane</keyword>